<reference evidence="1" key="1">
    <citation type="submission" date="2015-10" db="EMBL/GenBank/DDBJ databases">
        <authorList>
            <person name="Gilbert D.G."/>
        </authorList>
    </citation>
    <scope>NUCLEOTIDE SEQUENCE</scope>
</reference>
<dbReference type="InterPro" id="IPR053838">
    <property type="entry name" value="DUF6925"/>
</dbReference>
<accession>A0A160TK80</accession>
<dbReference type="EMBL" id="CZQE01000103">
    <property type="protein sequence ID" value="CUS44054.1"/>
    <property type="molecule type" value="Genomic_DNA"/>
</dbReference>
<protein>
    <submittedName>
        <fullName evidence="1">COG3313: Predicted Fe-S protein</fullName>
    </submittedName>
</protein>
<sequence length="326" mass="35226">MEHAPFELVADLLADPDYGWSIGSFGAIGEFVRDADEDARMLREPGRVEIVTARGAIRIVAIPNLTGLAWDSLSADGESWGHSLAFCLPRPGTPGTVIVELGPDDSAIRVEDRASILFDLGVGAGCVHMCARTGDPDLIHALRAAAGQPLLSVPGIMPVVLKAQPHRVLLSPAGRIEVFQPIPPADGKSPAGPHTHLLPKLIARDRTHSANVPIPDGWQSVLSAHPRSPWRTMMGERHPFDPAVDRAFAPLLDRFALAEDVRVATDLRAAIDRGSPETASWPDSRRGRTKARIVLRRLAAAGDARVKPWRAMHDRAPVEIEEGEEV</sequence>
<gene>
    <name evidence="1" type="ORF">MGWOODY_Smn2728</name>
</gene>
<organism evidence="1">
    <name type="scientific">hydrothermal vent metagenome</name>
    <dbReference type="NCBI Taxonomy" id="652676"/>
    <lineage>
        <taxon>unclassified sequences</taxon>
        <taxon>metagenomes</taxon>
        <taxon>ecological metagenomes</taxon>
    </lineage>
</organism>
<name>A0A160TK80_9ZZZZ</name>
<dbReference type="AlphaFoldDB" id="A0A160TK80"/>
<proteinExistence type="predicted"/>
<evidence type="ECO:0000313" key="1">
    <source>
        <dbReference type="EMBL" id="CUS44054.1"/>
    </source>
</evidence>
<dbReference type="Pfam" id="PF21973">
    <property type="entry name" value="DUF6925"/>
    <property type="match status" value="1"/>
</dbReference>